<protein>
    <submittedName>
        <fullName evidence="1">Predicted protein</fullName>
    </submittedName>
</protein>
<proteinExistence type="predicted"/>
<dbReference type="Proteomes" id="UP000006671">
    <property type="component" value="Unassembled WGS sequence"/>
</dbReference>
<dbReference type="InParanoid" id="D2UYS6"/>
<dbReference type="RefSeq" id="XP_002683275.1">
    <property type="nucleotide sequence ID" value="XM_002683229.1"/>
</dbReference>
<gene>
    <name evidence="1" type="ORF">NAEGRDRAFT_61573</name>
</gene>
<dbReference type="VEuPathDB" id="AmoebaDB:NAEGRDRAFT_61573"/>
<dbReference type="KEGG" id="ngr:NAEGRDRAFT_61573"/>
<dbReference type="EMBL" id="GG738845">
    <property type="protein sequence ID" value="EFC50531.1"/>
    <property type="molecule type" value="Genomic_DNA"/>
</dbReference>
<reference evidence="1 2" key="1">
    <citation type="journal article" date="2010" name="Cell">
        <title>The genome of Naegleria gruberi illuminates early eukaryotic versatility.</title>
        <authorList>
            <person name="Fritz-Laylin L.K."/>
            <person name="Prochnik S.E."/>
            <person name="Ginger M.L."/>
            <person name="Dacks J.B."/>
            <person name="Carpenter M.L."/>
            <person name="Field M.C."/>
            <person name="Kuo A."/>
            <person name="Paredez A."/>
            <person name="Chapman J."/>
            <person name="Pham J."/>
            <person name="Shu S."/>
            <person name="Neupane R."/>
            <person name="Cipriano M."/>
            <person name="Mancuso J."/>
            <person name="Tu H."/>
            <person name="Salamov A."/>
            <person name="Lindquist E."/>
            <person name="Shapiro H."/>
            <person name="Lucas S."/>
            <person name="Grigoriev I.V."/>
            <person name="Cande W.Z."/>
            <person name="Fulton C."/>
            <person name="Rokhsar D.S."/>
            <person name="Dawson S.C."/>
        </authorList>
    </citation>
    <scope>NUCLEOTIDE SEQUENCE [LARGE SCALE GENOMIC DNA]</scope>
    <source>
        <strain evidence="1 2">NEG-M</strain>
    </source>
</reference>
<keyword evidence="2" id="KW-1185">Reference proteome</keyword>
<evidence type="ECO:0000313" key="1">
    <source>
        <dbReference type="EMBL" id="EFC50531.1"/>
    </source>
</evidence>
<sequence length="122" mass="13987">MSQTIDKATALEKIPRDYSTYSKLSAELKLDVDVVRITLQKTGSYCIGQIPMVVFENDRSLAFLALSKGFSLDKLPAIYKSDKEMVLMDYKKRYYGPIHANMDLWNDKDFLDQLLVLNPSLE</sequence>
<accession>D2UYS6</accession>
<name>D2UYS6_NAEGR</name>
<dbReference type="AlphaFoldDB" id="D2UYS6"/>
<dbReference type="GeneID" id="8863990"/>
<organism evidence="2">
    <name type="scientific">Naegleria gruberi</name>
    <name type="common">Amoeba</name>
    <dbReference type="NCBI Taxonomy" id="5762"/>
    <lineage>
        <taxon>Eukaryota</taxon>
        <taxon>Discoba</taxon>
        <taxon>Heterolobosea</taxon>
        <taxon>Tetramitia</taxon>
        <taxon>Eutetramitia</taxon>
        <taxon>Vahlkampfiidae</taxon>
        <taxon>Naegleria</taxon>
    </lineage>
</organism>
<evidence type="ECO:0000313" key="2">
    <source>
        <dbReference type="Proteomes" id="UP000006671"/>
    </source>
</evidence>